<evidence type="ECO:0000313" key="6">
    <source>
        <dbReference type="Proteomes" id="UP001374535"/>
    </source>
</evidence>
<feature type="region of interest" description="Disordered" evidence="2">
    <location>
        <begin position="1"/>
        <end position="155"/>
    </location>
</feature>
<dbReference type="Proteomes" id="UP001374535">
    <property type="component" value="Chromosome 7"/>
</dbReference>
<reference evidence="5 6" key="1">
    <citation type="journal article" date="2023" name="Life. Sci Alliance">
        <title>Evolutionary insights into 3D genome organization and epigenetic landscape of Vigna mungo.</title>
        <authorList>
            <person name="Junaid A."/>
            <person name="Singh B."/>
            <person name="Bhatia S."/>
        </authorList>
    </citation>
    <scope>NUCLEOTIDE SEQUENCE [LARGE SCALE GENOMIC DNA]</scope>
    <source>
        <strain evidence="5">Urdbean</strain>
    </source>
</reference>
<name>A0AAQ3N5F0_VIGMU</name>
<evidence type="ECO:0000259" key="4">
    <source>
        <dbReference type="Pfam" id="PF25029"/>
    </source>
</evidence>
<dbReference type="PANTHER" id="PTHR35116">
    <property type="entry name" value="HELICASE PROTEIN MOM1"/>
    <property type="match status" value="1"/>
</dbReference>
<keyword evidence="1" id="KW-0175">Coiled coil</keyword>
<keyword evidence="6" id="KW-1185">Reference proteome</keyword>
<evidence type="ECO:0000256" key="1">
    <source>
        <dbReference type="SAM" id="Coils"/>
    </source>
</evidence>
<feature type="compositionally biased region" description="Polar residues" evidence="2">
    <location>
        <begin position="1"/>
        <end position="10"/>
    </location>
</feature>
<feature type="coiled-coil region" evidence="1">
    <location>
        <begin position="1597"/>
        <end position="1624"/>
    </location>
</feature>
<dbReference type="EMBL" id="CP144694">
    <property type="protein sequence ID" value="WVZ03035.1"/>
    <property type="molecule type" value="Genomic_DNA"/>
</dbReference>
<feature type="compositionally biased region" description="Low complexity" evidence="2">
    <location>
        <begin position="76"/>
        <end position="90"/>
    </location>
</feature>
<evidence type="ECO:0000256" key="2">
    <source>
        <dbReference type="SAM" id="MobiDB-lite"/>
    </source>
</evidence>
<protein>
    <recommendedName>
        <fullName evidence="4">MOM1 alpha-helical domain-containing protein</fullName>
    </recommendedName>
</protein>
<feature type="compositionally biased region" description="Polar residues" evidence="2">
    <location>
        <begin position="1477"/>
        <end position="1487"/>
    </location>
</feature>
<feature type="region of interest" description="Disordered" evidence="2">
    <location>
        <begin position="1902"/>
        <end position="1936"/>
    </location>
</feature>
<dbReference type="InterPro" id="IPR039322">
    <property type="entry name" value="MOM1"/>
</dbReference>
<accession>A0AAQ3N5F0</accession>
<feature type="compositionally biased region" description="Basic and acidic residues" evidence="2">
    <location>
        <begin position="56"/>
        <end position="74"/>
    </location>
</feature>
<feature type="compositionally biased region" description="Polar residues" evidence="2">
    <location>
        <begin position="330"/>
        <end position="339"/>
    </location>
</feature>
<feature type="region of interest" description="Disordered" evidence="2">
    <location>
        <begin position="1105"/>
        <end position="1124"/>
    </location>
</feature>
<dbReference type="GO" id="GO:0031507">
    <property type="term" value="P:heterochromatin formation"/>
    <property type="evidence" value="ECO:0007669"/>
    <property type="project" value="InterPro"/>
</dbReference>
<gene>
    <name evidence="5" type="ORF">V8G54_023841</name>
</gene>
<dbReference type="PANTHER" id="PTHR35116:SF2">
    <property type="entry name" value="ATP-DEPENDENT HELICASE FAMILY PROTEIN-RELATED"/>
    <property type="match status" value="1"/>
</dbReference>
<feature type="region of interest" description="Disordered" evidence="2">
    <location>
        <begin position="319"/>
        <end position="344"/>
    </location>
</feature>
<feature type="compositionally biased region" description="Acidic residues" evidence="2">
    <location>
        <begin position="106"/>
        <end position="117"/>
    </location>
</feature>
<evidence type="ECO:0000313" key="5">
    <source>
        <dbReference type="EMBL" id="WVZ03035.1"/>
    </source>
</evidence>
<proteinExistence type="predicted"/>
<keyword evidence="3" id="KW-1133">Transmembrane helix</keyword>
<keyword evidence="3" id="KW-0472">Membrane</keyword>
<dbReference type="Gene3D" id="6.10.250.1310">
    <property type="match status" value="1"/>
</dbReference>
<feature type="compositionally biased region" description="Low complexity" evidence="2">
    <location>
        <begin position="1913"/>
        <end position="1927"/>
    </location>
</feature>
<feature type="domain" description="MOM1 alpha-helical" evidence="4">
    <location>
        <begin position="501"/>
        <end position="597"/>
    </location>
</feature>
<dbReference type="InterPro" id="IPR056882">
    <property type="entry name" value="MOM1_dom"/>
</dbReference>
<feature type="compositionally biased region" description="Basic and acidic residues" evidence="2">
    <location>
        <begin position="319"/>
        <end position="329"/>
    </location>
</feature>
<feature type="region of interest" description="Disordered" evidence="2">
    <location>
        <begin position="1460"/>
        <end position="1487"/>
    </location>
</feature>
<sequence>MKDDTNSSCVTDKGPVTRSSTETLSKKVAASTSVSPNRKSGRLEKRSPPLPGGIMDPKKKSEMPNPLRRSERTRRASPSDPSASRSSGSDMRLKKHCTGKQLLFEASEDGDDEDDVEASSRPRTRRVTEHCHVKTNGMNRSTEEGDDEGGSKTDGCLKGNCLDSANEDMDIELPEDATGKEMRAEPKLSEPVKELSDYDVTVNPLVPSNTASCEPSGLPEKVRFDSCKEERSQSLGSRDFISNENLIRKRIEHDKDEKSISSKRKKTMVAMHSDASTLLVDNDNNSNLFEDTRPSRICRNVVETSGSCSKRIRQISLSDVKKDQRKSTDNVDQSPSKISTKNKKGGAKGVIQVAFPIFGEDSDLFYGPRNDLLDSHTLCTKHVFLTVKRHSHYLSGLRFLVLIICLCDQMSDSERPQMNTVETYKIRKQQRSLHLLLKPEIANLCEILHLPVCSWFLFIMFYLPFVLMWIGVGNVKSRFKRVDPGYVEEPVDMEYGILVDNDNVKSMVQNCLEYTMNNYQICTEPLPILQAFQLSLCLTIAALLNHKLNFEDSLLLAKQHLNFDCKKEIVEEINSRLWDLKEKLLSLKGNVAGCAKASESSSGVYSYIEVPEDELVKVDNSINIKTVQKRKSQWNKLLLMQREERIKLKKDIENENAEIQRRHQIEWEAIRSCSPDDLTKDGKLQASKRAYMKRTEELNRQQEIRLKDLEVKQLKARLMFQESSAPYELLNPIASIELGTVVKSLQICDQAQHHNAPKVLASDHVAEGKGSNDTVEVKARIESGVGLSEAPDANASVVAPFSCTVELQTRLVKHADDEMDIVSSKDGLVSEIKCSNIVENVYESHGNVISKHSKSREQRSDGAIRVSDGEERVNFNHESHNDSRQDAVIQVLASHNEDICHGETLDVLSAEVAPPVCNTSSSENDLVEIPSSRQRELNGTIQIKPVCGSSIEVDGNGSNDGAKNMALLNSQSSEEHIPSVNTMCTPYCENTAQIHDADNNFGSKNADTMNSSLCDERISSSNTKSPQDRVHNENGKLTIDCENFALDGSGSDNFILNSPLVDERNADRTIILHRDAHVGIHEAVNLTSSAEQMSRGAVNDSVFDSVLPKPYGEDSSRNNSSDANSILSNQTSIEKQNLDGVSSSIPIRQIPVGVSETNERAIVNVLDREEASWMPDAVNYPDNVIPHNSSSMDQLVNGGPVFDGSLSSKTCTTSPSNSKTLPDEHVSVLMPENSLGEVEFQLTNNVDKSATMDQQEGVCTTMTENSSYQETPVSRPVDVMESLEQVPSLSFVESPPDLDTSRETRNHVVSTVVDVVQANQSINDSLVMEPPQEGQFPSVGFFSSNWDLSNLPLVTRTENQPHNEDDLLDHVPGTLIEIQNQSLVQHPSNSDQQEGVCRTMNGNSLSQETPVSLSVDDLMEPLEEVQPLSSLESPPDQNTTIEMQNSLVSSSVDTVPANVSTDNSLVREPPEKEGQLPSANILSSNDGDLSILPTVTGTENQPSIEKDFPNHIPETSIEIQDHDVVQCASNVELDPASNMNLVSQELAGVRQQSSNTRNQSTLTEINNHPIQPASQSDSRIIQRLALDPFKCEMTRLHQLAEDNKKDFEERKLKLKQDFEKEVEELYRKFDIKHKENEVEVQKVRKDLDKQHSIVNENMKLAEACRVKSMDFTLSGAPSMHKGPLESISQTPLAFSVFFFIHRKKLRVHLPSAVKDGLVLYASSVQQLFQVASPQNATAPNVVVRPSWEYSAASLQSSYATTTSQTTVQPIQASYSTPGTFSVNSSRLPRINPLSSFLGNVQTGGEIRAPAPHLHPYRTPTSVPASTFCTVPRGRPSQPAPGNIPVTFPPFSYQTPWPALATLPSVLHGGLWPPTLPAINPHTDPNSQHGIYLPNVRPHMPDLPTMNLSKCDKSSTTPATSAHPATSSDVVCLSDDE</sequence>
<evidence type="ECO:0000256" key="3">
    <source>
        <dbReference type="SAM" id="Phobius"/>
    </source>
</evidence>
<keyword evidence="3" id="KW-0812">Transmembrane</keyword>
<dbReference type="Pfam" id="PF25029">
    <property type="entry name" value="MOM1"/>
    <property type="match status" value="1"/>
</dbReference>
<feature type="transmembrane region" description="Helical" evidence="3">
    <location>
        <begin position="455"/>
        <end position="472"/>
    </location>
</feature>
<organism evidence="5 6">
    <name type="scientific">Vigna mungo</name>
    <name type="common">Black gram</name>
    <name type="synonym">Phaseolus mungo</name>
    <dbReference type="NCBI Taxonomy" id="3915"/>
    <lineage>
        <taxon>Eukaryota</taxon>
        <taxon>Viridiplantae</taxon>
        <taxon>Streptophyta</taxon>
        <taxon>Embryophyta</taxon>
        <taxon>Tracheophyta</taxon>
        <taxon>Spermatophyta</taxon>
        <taxon>Magnoliopsida</taxon>
        <taxon>eudicotyledons</taxon>
        <taxon>Gunneridae</taxon>
        <taxon>Pentapetalae</taxon>
        <taxon>rosids</taxon>
        <taxon>fabids</taxon>
        <taxon>Fabales</taxon>
        <taxon>Fabaceae</taxon>
        <taxon>Papilionoideae</taxon>
        <taxon>50 kb inversion clade</taxon>
        <taxon>NPAAA clade</taxon>
        <taxon>indigoferoid/millettioid clade</taxon>
        <taxon>Phaseoleae</taxon>
        <taxon>Vigna</taxon>
    </lineage>
</organism>